<evidence type="ECO:0000256" key="4">
    <source>
        <dbReference type="ARBA" id="ARBA00022679"/>
    </source>
</evidence>
<dbReference type="InterPro" id="IPR002659">
    <property type="entry name" value="Glyco_trans_31"/>
</dbReference>
<keyword evidence="4" id="KW-0808">Transferase</keyword>
<dbReference type="FunFam" id="3.90.550.50:FF:000001">
    <property type="entry name" value="Hexosyltransferase"/>
    <property type="match status" value="1"/>
</dbReference>
<evidence type="ECO:0000256" key="1">
    <source>
        <dbReference type="ARBA" id="ARBA00004323"/>
    </source>
</evidence>
<protein>
    <recommendedName>
        <fullName evidence="13">Hexosyltransferase</fullName>
    </recommendedName>
</protein>
<dbReference type="GO" id="GO:0016758">
    <property type="term" value="F:hexosyltransferase activity"/>
    <property type="evidence" value="ECO:0007669"/>
    <property type="project" value="InterPro"/>
</dbReference>
<keyword evidence="6" id="KW-0735">Signal-anchor</keyword>
<keyword evidence="3" id="KW-0328">Glycosyltransferase</keyword>
<dbReference type="OrthoDB" id="6411373at2759"/>
<sequence>MRGKFLNQRLFSTESEDEPIVVDDSDGDNKKTSGRRLWTNQMATQTGPRKYRFNVIFVLALPRDYSHNTNLSTTQTAITQESQQFNDILQLAFMDAYYNLTLKAIGILNWVLNNCLTNDYIFKADDDILVNSQRLRQKMDDKTFKSADDDILVNSQRLRQKMDDKTFKSGFTGVLSQTNHKPIRDINDKFYVPKEVYDKDYYPLWLYNSAISDDHILLIDDLYLTGIIAQKSNIKRYNSDEFVVLDSDEVCKTDVCDLHTMCAFHGCNQTPNQTIELWMRWKNTTPESLRYEHTLQEIELTRRVLIEPKCESNWTPIFVYSAARTSGKYYLRRKATREGWALEARKYRFNVIFVLALPRDYTHNNTNLSTTQTAITQESQQFNDILQLAFIDDYYNITLKGIGILNWVLNKCSTHDYIVKADDDILVNSQRLRQKMDDKTFKSGITGQMLTHKKPYRDINDKWYVPKYLYDKDYYPPYVLGGAYIISADIIESLHNSAISNDHILYIEDLYLTGIIRQKYNIEIHNNDEFVILLDDVCKTDVCDLYTVCAFHGCNQTPNQTIELWMRWKNTTPESCHINNLSPNYTKVRQ</sequence>
<evidence type="ECO:0000256" key="10">
    <source>
        <dbReference type="ARBA" id="ARBA00023180"/>
    </source>
</evidence>
<keyword evidence="8" id="KW-0333">Golgi apparatus</keyword>
<dbReference type="AlphaFoldDB" id="A0A7R9KE25"/>
<keyword evidence="12" id="KW-1185">Reference proteome</keyword>
<reference evidence="11" key="1">
    <citation type="submission" date="2020-11" db="EMBL/GenBank/DDBJ databases">
        <authorList>
            <person name="Tran Van P."/>
        </authorList>
    </citation>
    <scope>NUCLEOTIDE SEQUENCE</scope>
</reference>
<evidence type="ECO:0000256" key="2">
    <source>
        <dbReference type="ARBA" id="ARBA00008661"/>
    </source>
</evidence>
<evidence type="ECO:0000256" key="3">
    <source>
        <dbReference type="ARBA" id="ARBA00022676"/>
    </source>
</evidence>
<comment type="similarity">
    <text evidence="2">Belongs to the glycosyltransferase 31 family.</text>
</comment>
<dbReference type="EMBL" id="OC854676">
    <property type="protein sequence ID" value="CAD7620005.1"/>
    <property type="molecule type" value="Genomic_DNA"/>
</dbReference>
<dbReference type="GO" id="GO:0006493">
    <property type="term" value="P:protein O-linked glycosylation"/>
    <property type="evidence" value="ECO:0007669"/>
    <property type="project" value="TreeGrafter"/>
</dbReference>
<keyword evidence="7" id="KW-1133">Transmembrane helix</keyword>
<dbReference type="Pfam" id="PF01762">
    <property type="entry name" value="Galactosyl_T"/>
    <property type="match status" value="2"/>
</dbReference>
<evidence type="ECO:0000256" key="6">
    <source>
        <dbReference type="ARBA" id="ARBA00022968"/>
    </source>
</evidence>
<proteinExistence type="inferred from homology"/>
<evidence type="ECO:0008006" key="13">
    <source>
        <dbReference type="Google" id="ProtNLM"/>
    </source>
</evidence>
<dbReference type="PANTHER" id="PTHR11214">
    <property type="entry name" value="BETA-1,3-N-ACETYLGLUCOSAMINYLTRANSFERASE"/>
    <property type="match status" value="1"/>
</dbReference>
<evidence type="ECO:0000313" key="11">
    <source>
        <dbReference type="EMBL" id="CAD7620005.1"/>
    </source>
</evidence>
<dbReference type="GO" id="GO:0000139">
    <property type="term" value="C:Golgi membrane"/>
    <property type="evidence" value="ECO:0007669"/>
    <property type="project" value="UniProtKB-SubCell"/>
</dbReference>
<evidence type="ECO:0000256" key="8">
    <source>
        <dbReference type="ARBA" id="ARBA00023034"/>
    </source>
</evidence>
<dbReference type="Gene3D" id="3.90.550.50">
    <property type="match status" value="1"/>
</dbReference>
<dbReference type="Proteomes" id="UP000759131">
    <property type="component" value="Unassembled WGS sequence"/>
</dbReference>
<organism evidence="11">
    <name type="scientific">Medioppia subpectinata</name>
    <dbReference type="NCBI Taxonomy" id="1979941"/>
    <lineage>
        <taxon>Eukaryota</taxon>
        <taxon>Metazoa</taxon>
        <taxon>Ecdysozoa</taxon>
        <taxon>Arthropoda</taxon>
        <taxon>Chelicerata</taxon>
        <taxon>Arachnida</taxon>
        <taxon>Acari</taxon>
        <taxon>Acariformes</taxon>
        <taxon>Sarcoptiformes</taxon>
        <taxon>Oribatida</taxon>
        <taxon>Brachypylina</taxon>
        <taxon>Oppioidea</taxon>
        <taxon>Oppiidae</taxon>
        <taxon>Medioppia</taxon>
    </lineage>
</organism>
<dbReference type="PANTHER" id="PTHR11214:SF314">
    <property type="entry name" value="HEXOSYLTRANSFERASE"/>
    <property type="match status" value="1"/>
</dbReference>
<comment type="subcellular location">
    <subcellularLocation>
        <location evidence="1">Golgi apparatus membrane</location>
        <topology evidence="1">Single-pass type II membrane protein</topology>
    </subcellularLocation>
</comment>
<name>A0A7R9KE25_9ACAR</name>
<evidence type="ECO:0000256" key="9">
    <source>
        <dbReference type="ARBA" id="ARBA00023136"/>
    </source>
</evidence>
<gene>
    <name evidence="11" type="ORF">OSB1V03_LOCUS501</name>
</gene>
<evidence type="ECO:0000256" key="7">
    <source>
        <dbReference type="ARBA" id="ARBA00022989"/>
    </source>
</evidence>
<keyword evidence="10" id="KW-0325">Glycoprotein</keyword>
<evidence type="ECO:0000313" key="12">
    <source>
        <dbReference type="Proteomes" id="UP000759131"/>
    </source>
</evidence>
<dbReference type="EMBL" id="CAJPIZ010000101">
    <property type="protein sequence ID" value="CAG2100435.1"/>
    <property type="molecule type" value="Genomic_DNA"/>
</dbReference>
<accession>A0A7R9KE25</accession>
<keyword evidence="9" id="KW-0472">Membrane</keyword>
<evidence type="ECO:0000256" key="5">
    <source>
        <dbReference type="ARBA" id="ARBA00022692"/>
    </source>
</evidence>
<keyword evidence="5" id="KW-0812">Transmembrane</keyword>